<gene>
    <name evidence="2" type="ORF">D0544_12725</name>
</gene>
<dbReference type="SMART" id="SM00260">
    <property type="entry name" value="CheW"/>
    <property type="match status" value="1"/>
</dbReference>
<comment type="caution">
    <text evidence="2">The sequence shown here is derived from an EMBL/GenBank/DDBJ whole genome shotgun (WGS) entry which is preliminary data.</text>
</comment>
<accession>A0A3P3VK79</accession>
<feature type="domain" description="CheW-like" evidence="1">
    <location>
        <begin position="21"/>
        <end position="164"/>
    </location>
</feature>
<dbReference type="GO" id="GO:0007165">
    <property type="term" value="P:signal transduction"/>
    <property type="evidence" value="ECO:0007669"/>
    <property type="project" value="InterPro"/>
</dbReference>
<keyword evidence="3" id="KW-1185">Reference proteome</keyword>
<dbReference type="GO" id="GO:0005829">
    <property type="term" value="C:cytosol"/>
    <property type="evidence" value="ECO:0007669"/>
    <property type="project" value="TreeGrafter"/>
</dbReference>
<proteinExistence type="predicted"/>
<name>A0A3P3VK79_9GAMM</name>
<protein>
    <submittedName>
        <fullName evidence="2">Chemotaxis protein CheW</fullName>
    </submittedName>
</protein>
<dbReference type="Gene3D" id="2.30.30.40">
    <property type="entry name" value="SH3 Domains"/>
    <property type="match status" value="1"/>
</dbReference>
<dbReference type="PANTHER" id="PTHR22617:SF43">
    <property type="entry name" value="PROTEIN PILI"/>
    <property type="match status" value="1"/>
</dbReference>
<dbReference type="Pfam" id="PF01584">
    <property type="entry name" value="CheW"/>
    <property type="match status" value="1"/>
</dbReference>
<dbReference type="PROSITE" id="PS50851">
    <property type="entry name" value="CHEW"/>
    <property type="match status" value="1"/>
</dbReference>
<dbReference type="Gene3D" id="2.40.50.180">
    <property type="entry name" value="CheA-289, Domain 4"/>
    <property type="match status" value="1"/>
</dbReference>
<evidence type="ECO:0000313" key="2">
    <source>
        <dbReference type="EMBL" id="RRJ82717.1"/>
    </source>
</evidence>
<dbReference type="EMBL" id="QWEZ01000002">
    <property type="protein sequence ID" value="RRJ82717.1"/>
    <property type="molecule type" value="Genomic_DNA"/>
</dbReference>
<evidence type="ECO:0000259" key="1">
    <source>
        <dbReference type="PROSITE" id="PS50851"/>
    </source>
</evidence>
<dbReference type="AlphaFoldDB" id="A0A3P3VK79"/>
<reference evidence="2 3" key="2">
    <citation type="submission" date="2018-12" db="EMBL/GenBank/DDBJ databases">
        <title>Simiduia agarivorans gen. nov., sp. nov., a marine, agarolytic bacterium isolated from shallow coastal water from Keelung, Taiwan.</title>
        <authorList>
            <person name="Shieh W.Y."/>
        </authorList>
    </citation>
    <scope>NUCLEOTIDE SEQUENCE [LARGE SCALE GENOMIC DNA]</scope>
    <source>
        <strain evidence="2 3">GTF-13</strain>
    </source>
</reference>
<dbReference type="InterPro" id="IPR002545">
    <property type="entry name" value="CheW-lke_dom"/>
</dbReference>
<dbReference type="InterPro" id="IPR039315">
    <property type="entry name" value="CheW"/>
</dbReference>
<dbReference type="GO" id="GO:0006935">
    <property type="term" value="P:chemotaxis"/>
    <property type="evidence" value="ECO:0007669"/>
    <property type="project" value="InterPro"/>
</dbReference>
<dbReference type="PANTHER" id="PTHR22617">
    <property type="entry name" value="CHEMOTAXIS SENSOR HISTIDINE KINASE-RELATED"/>
    <property type="match status" value="1"/>
</dbReference>
<organism evidence="2 3">
    <name type="scientific">Aestuariirhabdus litorea</name>
    <dbReference type="NCBI Taxonomy" id="2528527"/>
    <lineage>
        <taxon>Bacteria</taxon>
        <taxon>Pseudomonadati</taxon>
        <taxon>Pseudomonadota</taxon>
        <taxon>Gammaproteobacteria</taxon>
        <taxon>Oceanospirillales</taxon>
        <taxon>Aestuariirhabdaceae</taxon>
        <taxon>Aestuariirhabdus</taxon>
    </lineage>
</organism>
<dbReference type="SUPFAM" id="SSF50341">
    <property type="entry name" value="CheW-like"/>
    <property type="match status" value="1"/>
</dbReference>
<sequence>MAALSHRHARGLPLQVELKTYWSGIGFRLGGQRYVAPLGEVAEILTVPGYTRLPGVKNWVKGIANVRGRLLPVMDLGDFLGQPLSARRTHRRILVVDHEEVFSGLVVDEVMGMQHFVSDSFDPDLPEDLSPAIKPFINGVYEREYQWQVFSLFALAQHPDFMQVAV</sequence>
<evidence type="ECO:0000313" key="3">
    <source>
        <dbReference type="Proteomes" id="UP000280792"/>
    </source>
</evidence>
<dbReference type="InterPro" id="IPR036061">
    <property type="entry name" value="CheW-like_dom_sf"/>
</dbReference>
<dbReference type="Proteomes" id="UP000280792">
    <property type="component" value="Unassembled WGS sequence"/>
</dbReference>
<reference evidence="2 3" key="1">
    <citation type="submission" date="2018-08" db="EMBL/GenBank/DDBJ databases">
        <authorList>
            <person name="Khan S.A."/>
        </authorList>
    </citation>
    <scope>NUCLEOTIDE SEQUENCE [LARGE SCALE GENOMIC DNA]</scope>
    <source>
        <strain evidence="2 3">GTF-13</strain>
    </source>
</reference>